<dbReference type="GO" id="GO:0016491">
    <property type="term" value="F:oxidoreductase activity"/>
    <property type="evidence" value="ECO:0007669"/>
    <property type="project" value="UniProtKB-KW"/>
</dbReference>
<dbReference type="Proteomes" id="UP001291623">
    <property type="component" value="Unassembled WGS sequence"/>
</dbReference>
<dbReference type="PANTHER" id="PTHR43658">
    <property type="entry name" value="SHORT-CHAIN DEHYDROGENASE/REDUCTASE"/>
    <property type="match status" value="1"/>
</dbReference>
<dbReference type="InterPro" id="IPR036291">
    <property type="entry name" value="NAD(P)-bd_dom_sf"/>
</dbReference>
<dbReference type="Pfam" id="PF00106">
    <property type="entry name" value="adh_short"/>
    <property type="match status" value="1"/>
</dbReference>
<evidence type="ECO:0000256" key="1">
    <source>
        <dbReference type="ARBA" id="ARBA00023002"/>
    </source>
</evidence>
<dbReference type="EMBL" id="JAVYJV010000052">
    <property type="protein sequence ID" value="KAK4337124.1"/>
    <property type="molecule type" value="Genomic_DNA"/>
</dbReference>
<dbReference type="InterPro" id="IPR002347">
    <property type="entry name" value="SDR_fam"/>
</dbReference>
<reference evidence="2" key="1">
    <citation type="submission" date="2023-12" db="EMBL/GenBank/DDBJ databases">
        <title>Genome assembly of Anisodus tanguticus.</title>
        <authorList>
            <person name="Wang Y.-J."/>
        </authorList>
    </citation>
    <scope>NUCLEOTIDE SEQUENCE</scope>
    <source>
        <strain evidence="2">KB-2021</strain>
        <tissue evidence="2">Leaf</tissue>
    </source>
</reference>
<sequence>MVNISLRVLARPDASHLPQIYRTLELSFSREYAAAVEAKQVAQQEAQRAAFIETPLQKIQISQSANRVYLNADSLMLNIADKDYDITSSEEKKADEEPSAGTATEVPVEDDIEFDENGVPKLKANTELDTIFKFTKPDGLSLDDDERGLIINVSSSVATEGQTGQVTYAASSGAINSMTLPMARDLAPQKRIGKPEEFAQLVETLIMNKYINAEIIRLDAGLRIPP</sequence>
<evidence type="ECO:0000313" key="3">
    <source>
        <dbReference type="Proteomes" id="UP001291623"/>
    </source>
</evidence>
<keyword evidence="1" id="KW-0560">Oxidoreductase</keyword>
<organism evidence="2 3">
    <name type="scientific">Anisodus tanguticus</name>
    <dbReference type="NCBI Taxonomy" id="243964"/>
    <lineage>
        <taxon>Eukaryota</taxon>
        <taxon>Viridiplantae</taxon>
        <taxon>Streptophyta</taxon>
        <taxon>Embryophyta</taxon>
        <taxon>Tracheophyta</taxon>
        <taxon>Spermatophyta</taxon>
        <taxon>Magnoliopsida</taxon>
        <taxon>eudicotyledons</taxon>
        <taxon>Gunneridae</taxon>
        <taxon>Pentapetalae</taxon>
        <taxon>asterids</taxon>
        <taxon>lamiids</taxon>
        <taxon>Solanales</taxon>
        <taxon>Solanaceae</taxon>
        <taxon>Solanoideae</taxon>
        <taxon>Hyoscyameae</taxon>
        <taxon>Anisodus</taxon>
    </lineage>
</organism>
<protein>
    <submittedName>
        <fullName evidence="2">Uncharacterized protein</fullName>
    </submittedName>
</protein>
<gene>
    <name evidence="2" type="ORF">RND71_043883</name>
</gene>
<dbReference type="Gene3D" id="3.40.50.720">
    <property type="entry name" value="NAD(P)-binding Rossmann-like Domain"/>
    <property type="match status" value="1"/>
</dbReference>
<accession>A0AAE1QNQ6</accession>
<evidence type="ECO:0000313" key="2">
    <source>
        <dbReference type="EMBL" id="KAK4337124.1"/>
    </source>
</evidence>
<dbReference type="AlphaFoldDB" id="A0AAE1QNQ6"/>
<name>A0AAE1QNQ6_9SOLA</name>
<comment type="caution">
    <text evidence="2">The sequence shown here is derived from an EMBL/GenBank/DDBJ whole genome shotgun (WGS) entry which is preliminary data.</text>
</comment>
<proteinExistence type="predicted"/>
<keyword evidence="3" id="KW-1185">Reference proteome</keyword>
<dbReference type="SUPFAM" id="SSF51735">
    <property type="entry name" value="NAD(P)-binding Rossmann-fold domains"/>
    <property type="match status" value="1"/>
</dbReference>
<dbReference type="PANTHER" id="PTHR43658:SF8">
    <property type="entry name" value="17-BETA-HYDROXYSTEROID DEHYDROGENASE 14-RELATED"/>
    <property type="match status" value="1"/>
</dbReference>